<keyword evidence="3" id="KW-1185">Reference proteome</keyword>
<feature type="region of interest" description="Disordered" evidence="1">
    <location>
        <begin position="1"/>
        <end position="60"/>
    </location>
</feature>
<organism evidence="2 3">
    <name type="scientific">Buttiauxella izardii</name>
    <dbReference type="NCBI Taxonomy" id="82991"/>
    <lineage>
        <taxon>Bacteria</taxon>
        <taxon>Pseudomonadati</taxon>
        <taxon>Pseudomonadota</taxon>
        <taxon>Gammaproteobacteria</taxon>
        <taxon>Enterobacterales</taxon>
        <taxon>Enterobacteriaceae</taxon>
        <taxon>Buttiauxella</taxon>
    </lineage>
</organism>
<dbReference type="Proteomes" id="UP000276295">
    <property type="component" value="Unassembled WGS sequence"/>
</dbReference>
<sequence length="60" mass="6871">MLVKPKDGRSVPDPARGDLLPDSGRNVEESQYWYRREQDGDIEIIQPEKKAESAKEAKDK</sequence>
<feature type="compositionally biased region" description="Basic and acidic residues" evidence="1">
    <location>
        <begin position="1"/>
        <end position="10"/>
    </location>
</feature>
<accession>A0A3A5JVF9</accession>
<name>A0A3A5JVF9_9ENTR</name>
<evidence type="ECO:0000313" key="3">
    <source>
        <dbReference type="Proteomes" id="UP000276295"/>
    </source>
</evidence>
<dbReference type="OrthoDB" id="8689507at2"/>
<gene>
    <name evidence="2" type="ORF">D6029_03790</name>
</gene>
<dbReference type="EMBL" id="QZWH01000006">
    <property type="protein sequence ID" value="RJT26918.1"/>
    <property type="molecule type" value="Genomic_DNA"/>
</dbReference>
<dbReference type="AlphaFoldDB" id="A0A3A5JVF9"/>
<dbReference type="Pfam" id="PF10948">
    <property type="entry name" value="DUF2635"/>
    <property type="match status" value="1"/>
</dbReference>
<feature type="compositionally biased region" description="Basic and acidic residues" evidence="1">
    <location>
        <begin position="46"/>
        <end position="60"/>
    </location>
</feature>
<evidence type="ECO:0000313" key="2">
    <source>
        <dbReference type="EMBL" id="RJT26918.1"/>
    </source>
</evidence>
<proteinExistence type="predicted"/>
<evidence type="ECO:0000256" key="1">
    <source>
        <dbReference type="SAM" id="MobiDB-lite"/>
    </source>
</evidence>
<dbReference type="RefSeq" id="WP_120063488.1">
    <property type="nucleotide sequence ID" value="NZ_QZWH01000006.1"/>
</dbReference>
<comment type="caution">
    <text evidence="2">The sequence shown here is derived from an EMBL/GenBank/DDBJ whole genome shotgun (WGS) entry which is preliminary data.</text>
</comment>
<dbReference type="InterPro" id="IPR024400">
    <property type="entry name" value="DUF2635"/>
</dbReference>
<protein>
    <submittedName>
        <fullName evidence="2">DUF2635 domain-containing protein</fullName>
    </submittedName>
</protein>
<reference evidence="2 3" key="1">
    <citation type="submission" date="2018-09" db="EMBL/GenBank/DDBJ databases">
        <title>Draft genome sequence of Buttiauxella izardii CCUG 35510T.</title>
        <authorList>
            <person name="Salva-Serra F."/>
            <person name="Marathe N."/>
            <person name="Moore E."/>
            <person name="Stadler-Svensson L."/>
            <person name="Engstrom-Jakobsson H."/>
        </authorList>
    </citation>
    <scope>NUCLEOTIDE SEQUENCE [LARGE SCALE GENOMIC DNA]</scope>
    <source>
        <strain evidence="2 3">CCUG 35510</strain>
    </source>
</reference>